<reference evidence="1 2" key="1">
    <citation type="submission" date="2019-07" db="EMBL/GenBank/DDBJ databases">
        <title>complete genome sequencing of Ornithinimicrobium sp. H23M54.</title>
        <authorList>
            <person name="Bae J.-W."/>
            <person name="Lee S.-Y."/>
        </authorList>
    </citation>
    <scope>NUCLEOTIDE SEQUENCE [LARGE SCALE GENOMIC DNA]</scope>
    <source>
        <strain evidence="1 2">H23M54</strain>
    </source>
</reference>
<proteinExistence type="predicted"/>
<dbReference type="Proteomes" id="UP000315395">
    <property type="component" value="Chromosome"/>
</dbReference>
<protein>
    <submittedName>
        <fullName evidence="1">Uncharacterized protein</fullName>
    </submittedName>
</protein>
<dbReference type="KEGG" id="orz:FNH13_17670"/>
<keyword evidence="2" id="KW-1185">Reference proteome</keyword>
<accession>A0A516GEH5</accession>
<name>A0A516GEH5_9MICO</name>
<gene>
    <name evidence="1" type="ORF">FNH13_17670</name>
</gene>
<evidence type="ECO:0000313" key="2">
    <source>
        <dbReference type="Proteomes" id="UP000315395"/>
    </source>
</evidence>
<dbReference type="EMBL" id="CP041616">
    <property type="protein sequence ID" value="QDO89929.1"/>
    <property type="molecule type" value="Genomic_DNA"/>
</dbReference>
<dbReference type="AlphaFoldDB" id="A0A516GEH5"/>
<evidence type="ECO:0000313" key="1">
    <source>
        <dbReference type="EMBL" id="QDO89929.1"/>
    </source>
</evidence>
<sequence length="99" mass="11087">MDELLIELDSPSDAMAMHDVLNTAAPDAWRKAEKDGHDRDWILACGGGSLYQAIYFVVTGVDEQTIRDRAHHLSLQTNWPEGSPHWSVLGSRPRQTYPA</sequence>
<organism evidence="1 2">
    <name type="scientific">Ornithinimicrobium ciconiae</name>
    <dbReference type="NCBI Taxonomy" id="2594265"/>
    <lineage>
        <taxon>Bacteria</taxon>
        <taxon>Bacillati</taxon>
        <taxon>Actinomycetota</taxon>
        <taxon>Actinomycetes</taxon>
        <taxon>Micrococcales</taxon>
        <taxon>Ornithinimicrobiaceae</taxon>
        <taxon>Ornithinimicrobium</taxon>
    </lineage>
</organism>
<dbReference type="RefSeq" id="WP_143784649.1">
    <property type="nucleotide sequence ID" value="NZ_CP041616.1"/>
</dbReference>